<dbReference type="AlphaFoldDB" id="A0A6C2YMM0"/>
<protein>
    <submittedName>
        <fullName evidence="1">Uncharacterized protein</fullName>
    </submittedName>
</protein>
<dbReference type="RefSeq" id="WP_162657501.1">
    <property type="nucleotide sequence ID" value="NZ_LR593887.1"/>
</dbReference>
<gene>
    <name evidence="1" type="ORF">GMBLW1_16450</name>
</gene>
<proteinExistence type="predicted"/>
<dbReference type="KEGG" id="tim:GMBLW1_16450"/>
<evidence type="ECO:0000313" key="1">
    <source>
        <dbReference type="EMBL" id="VIP02315.1"/>
    </source>
</evidence>
<dbReference type="EMBL" id="LR593887">
    <property type="protein sequence ID" value="VTS01031.1"/>
    <property type="molecule type" value="Genomic_DNA"/>
</dbReference>
<reference evidence="1" key="1">
    <citation type="submission" date="2019-04" db="EMBL/GenBank/DDBJ databases">
        <authorList>
            <consortium name="Science for Life Laboratories"/>
        </authorList>
    </citation>
    <scope>NUCLEOTIDE SEQUENCE</scope>
    <source>
        <strain evidence="1">MBLW1</strain>
    </source>
</reference>
<accession>A0A6C2YMM0</accession>
<name>A0A6C2YMM0_9BACT</name>
<dbReference type="Proteomes" id="UP000464378">
    <property type="component" value="Chromosome"/>
</dbReference>
<evidence type="ECO:0000313" key="2">
    <source>
        <dbReference type="Proteomes" id="UP000464378"/>
    </source>
</evidence>
<keyword evidence="2" id="KW-1185">Reference proteome</keyword>
<dbReference type="InParanoid" id="A0A6C2YMM0"/>
<organism evidence="1">
    <name type="scientific">Tuwongella immobilis</name>
    <dbReference type="NCBI Taxonomy" id="692036"/>
    <lineage>
        <taxon>Bacteria</taxon>
        <taxon>Pseudomonadati</taxon>
        <taxon>Planctomycetota</taxon>
        <taxon>Planctomycetia</taxon>
        <taxon>Gemmatales</taxon>
        <taxon>Gemmataceae</taxon>
        <taxon>Tuwongella</taxon>
    </lineage>
</organism>
<sequence length="352" mass="41033">MSTNNEFCIVSFLGPTLREQLSQWGHDGDDAFFQAALAVLAGDGSTTDNAALNRLDRWLAQHGFSESQRTAWRNHADRIAFQVRYRQLLILLEDASIERFTEYLRGMPQQVTLEPDFLRILSALGAYRMSEHTPEGFRGWIRTTRARLTLDMRRSPVGRWQSIVIDPEVETEDEPSQPDDEGPADGLQKRFEVIKATLRDFDFFPRNAGNIDYFAVLLMDLRLRLAERLVQNRMGDALAEAERLIPWEPWMLPRRIKRDWPRLGDWWRRIVARASESGRIDRLESLRITLRELLPDAEWTDNSWTRNVVRARDAFLDEHDWNDAEWDEVFGRLIPSRQTREAENVPEGEEGP</sequence>
<dbReference type="EMBL" id="LR586016">
    <property type="protein sequence ID" value="VIP02315.1"/>
    <property type="molecule type" value="Genomic_DNA"/>
</dbReference>